<dbReference type="AlphaFoldDB" id="A0A9X4MHC1"/>
<dbReference type="InterPro" id="IPR002575">
    <property type="entry name" value="Aminoglycoside_PTrfase"/>
</dbReference>
<dbReference type="Proteomes" id="UP001152879">
    <property type="component" value="Unassembled WGS sequence"/>
</dbReference>
<evidence type="ECO:0000259" key="1">
    <source>
        <dbReference type="Pfam" id="PF01636"/>
    </source>
</evidence>
<evidence type="ECO:0000313" key="2">
    <source>
        <dbReference type="EMBL" id="MDG4511606.1"/>
    </source>
</evidence>
<reference evidence="2" key="1">
    <citation type="submission" date="2022-07" db="EMBL/GenBank/DDBJ databases">
        <title>Whole Genome Sequencing of Streptococcus suis.</title>
        <authorList>
            <person name="Dai X."/>
            <person name="Huang J."/>
            <person name="Wang L."/>
        </authorList>
    </citation>
    <scope>NUCLEOTIDE SEQUENCE</scope>
    <source>
        <strain evidence="2">SFB2</strain>
    </source>
</reference>
<feature type="domain" description="Aminoglycoside phosphotransferase" evidence="1">
    <location>
        <begin position="128"/>
        <end position="238"/>
    </location>
</feature>
<dbReference type="SUPFAM" id="SSF56112">
    <property type="entry name" value="Protein kinase-like (PK-like)"/>
    <property type="match status" value="1"/>
</dbReference>
<dbReference type="Gene3D" id="3.90.1200.10">
    <property type="match status" value="1"/>
</dbReference>
<proteinExistence type="predicted"/>
<dbReference type="EMBL" id="JANFML010000002">
    <property type="protein sequence ID" value="MDG4511606.1"/>
    <property type="molecule type" value="Genomic_DNA"/>
</dbReference>
<gene>
    <name evidence="2" type="ORF">NOL15_01795</name>
</gene>
<comment type="caution">
    <text evidence="2">The sequence shown here is derived from an EMBL/GenBank/DDBJ whole genome shotgun (WGS) entry which is preliminary data.</text>
</comment>
<evidence type="ECO:0000313" key="3">
    <source>
        <dbReference type="Proteomes" id="UP001152879"/>
    </source>
</evidence>
<dbReference type="Pfam" id="PF01636">
    <property type="entry name" value="APH"/>
    <property type="match status" value="1"/>
</dbReference>
<sequence length="334" mass="38471">MEGIYQGQLELVRLFGVSRDKIKISKNDSGVWGNILYKLIIPEKTFLYKEFIRFDLTTINYSPPSVLPSKRLEISVRMQQVAIKSITDSTIFVPRIITVSKTSFIMEFLEPSINLKQLLDSGDSIPNLAPLGRAIAQFQNSNKNDKFAKFQDNEMLRYKINIQYTPHQSLKLTPEECHIYKELYDEILKIEEDLPIVHGDFNSKNVVILNNDKLGIIDFEHSGSSNRIYDLVYLIADVVIALILYPEKVVYTDSIIEFLDAYFMEANLSSNTFKSFWGHIGVQLLYRITGPSSMTWTSYFPDEAKINIKKVGKFLLKQQFTIKNIKQVLQRAIS</sequence>
<organism evidence="2 3">
    <name type="scientific">Streptococcus suis</name>
    <dbReference type="NCBI Taxonomy" id="1307"/>
    <lineage>
        <taxon>Bacteria</taxon>
        <taxon>Bacillati</taxon>
        <taxon>Bacillota</taxon>
        <taxon>Bacilli</taxon>
        <taxon>Lactobacillales</taxon>
        <taxon>Streptococcaceae</taxon>
        <taxon>Streptococcus</taxon>
    </lineage>
</organism>
<dbReference type="InterPro" id="IPR011009">
    <property type="entry name" value="Kinase-like_dom_sf"/>
</dbReference>
<accession>A0A9X4MHC1</accession>
<protein>
    <submittedName>
        <fullName evidence="2">Aminoglycoside phosphotransferase family protein</fullName>
    </submittedName>
</protein>
<name>A0A9X4MHC1_STRSU</name>